<dbReference type="AlphaFoldDB" id="A0A0B6YLR0"/>
<evidence type="ECO:0000313" key="1">
    <source>
        <dbReference type="EMBL" id="CEK57154.1"/>
    </source>
</evidence>
<dbReference type="EMBL" id="HACG01010289">
    <property type="protein sequence ID" value="CEK57154.1"/>
    <property type="molecule type" value="Transcribed_RNA"/>
</dbReference>
<accession>A0A0B6YLR0</accession>
<sequence>SRLWRVTKEGVRRLKNSTNIVEAQLDRTKMMVVAINDSKTQSDMSLNIIKPEGSVRKRINSMLCGAGGKACESAENDASTSSNVMKSYTTTTDVDTDDITVREVNIAAINTDDINV</sequence>
<feature type="non-terminal residue" evidence="1">
    <location>
        <position position="1"/>
    </location>
</feature>
<gene>
    <name evidence="1" type="primary">ORF29431</name>
</gene>
<reference evidence="1" key="1">
    <citation type="submission" date="2014-12" db="EMBL/GenBank/DDBJ databases">
        <title>Insight into the proteome of Arion vulgaris.</title>
        <authorList>
            <person name="Aradska J."/>
            <person name="Bulat T."/>
            <person name="Smidak R."/>
            <person name="Sarate P."/>
            <person name="Gangsoo J."/>
            <person name="Sialana F."/>
            <person name="Bilban M."/>
            <person name="Lubec G."/>
        </authorList>
    </citation>
    <scope>NUCLEOTIDE SEQUENCE</scope>
    <source>
        <tissue evidence="1">Skin</tissue>
    </source>
</reference>
<organism evidence="1">
    <name type="scientific">Arion vulgaris</name>
    <dbReference type="NCBI Taxonomy" id="1028688"/>
    <lineage>
        <taxon>Eukaryota</taxon>
        <taxon>Metazoa</taxon>
        <taxon>Spiralia</taxon>
        <taxon>Lophotrochozoa</taxon>
        <taxon>Mollusca</taxon>
        <taxon>Gastropoda</taxon>
        <taxon>Heterobranchia</taxon>
        <taxon>Euthyneura</taxon>
        <taxon>Panpulmonata</taxon>
        <taxon>Eupulmonata</taxon>
        <taxon>Stylommatophora</taxon>
        <taxon>Helicina</taxon>
        <taxon>Arionoidea</taxon>
        <taxon>Arionidae</taxon>
        <taxon>Arion</taxon>
    </lineage>
</organism>
<proteinExistence type="predicted"/>
<feature type="non-terminal residue" evidence="1">
    <location>
        <position position="116"/>
    </location>
</feature>
<protein>
    <submittedName>
        <fullName evidence="1">Uncharacterized protein</fullName>
    </submittedName>
</protein>
<name>A0A0B6YLR0_9EUPU</name>